<comment type="caution">
    <text evidence="1">The sequence shown here is derived from an EMBL/GenBank/DDBJ whole genome shotgun (WGS) entry which is preliminary data.</text>
</comment>
<name>A0A833SL69_PHYIN</name>
<keyword evidence="2" id="KW-1185">Reference proteome</keyword>
<protein>
    <submittedName>
        <fullName evidence="1">Uncharacterized protein</fullName>
    </submittedName>
</protein>
<accession>A0A833SL69</accession>
<evidence type="ECO:0000313" key="2">
    <source>
        <dbReference type="Proteomes" id="UP000602510"/>
    </source>
</evidence>
<dbReference type="EMBL" id="WSZM01000999">
    <property type="protein sequence ID" value="KAF4028649.1"/>
    <property type="molecule type" value="Genomic_DNA"/>
</dbReference>
<sequence length="81" mass="9126">MYNKLKIGLSLQKLPMRGLGRPRSLVGGLQRNSDSYDVDRLIHQTSRSTASVKLQAVDYLKRKVCTCGASSLSTETRWDIR</sequence>
<gene>
    <name evidence="1" type="ORF">GN244_ATG19658</name>
</gene>
<proteinExistence type="predicted"/>
<organism evidence="1 2">
    <name type="scientific">Phytophthora infestans</name>
    <name type="common">Potato late blight agent</name>
    <name type="synonym">Botrytis infestans</name>
    <dbReference type="NCBI Taxonomy" id="4787"/>
    <lineage>
        <taxon>Eukaryota</taxon>
        <taxon>Sar</taxon>
        <taxon>Stramenopiles</taxon>
        <taxon>Oomycota</taxon>
        <taxon>Peronosporomycetes</taxon>
        <taxon>Peronosporales</taxon>
        <taxon>Peronosporaceae</taxon>
        <taxon>Phytophthora</taxon>
    </lineage>
</organism>
<reference evidence="1" key="1">
    <citation type="submission" date="2020-04" db="EMBL/GenBank/DDBJ databases">
        <title>Hybrid Assembly of Korean Phytophthora infestans isolates.</title>
        <authorList>
            <person name="Prokchorchik M."/>
            <person name="Lee Y."/>
            <person name="Seo J."/>
            <person name="Cho J.-H."/>
            <person name="Park Y.-E."/>
            <person name="Jang D.-C."/>
            <person name="Im J.-S."/>
            <person name="Choi J.-G."/>
            <person name="Park H.-J."/>
            <person name="Lee G.-B."/>
            <person name="Lee Y.-G."/>
            <person name="Hong S.-Y."/>
            <person name="Cho K."/>
            <person name="Sohn K.H."/>
        </authorList>
    </citation>
    <scope>NUCLEOTIDE SEQUENCE</scope>
    <source>
        <strain evidence="1">KR_1_A1</strain>
    </source>
</reference>
<evidence type="ECO:0000313" key="1">
    <source>
        <dbReference type="EMBL" id="KAF4028649.1"/>
    </source>
</evidence>
<dbReference type="Proteomes" id="UP000602510">
    <property type="component" value="Unassembled WGS sequence"/>
</dbReference>
<dbReference type="AlphaFoldDB" id="A0A833SL69"/>